<accession>A0A0R3UDG8</accession>
<organism evidence="1">
    <name type="scientific">Mesocestoides corti</name>
    <name type="common">Flatworm</name>
    <dbReference type="NCBI Taxonomy" id="53468"/>
    <lineage>
        <taxon>Eukaryota</taxon>
        <taxon>Metazoa</taxon>
        <taxon>Spiralia</taxon>
        <taxon>Lophotrochozoa</taxon>
        <taxon>Platyhelminthes</taxon>
        <taxon>Cestoda</taxon>
        <taxon>Eucestoda</taxon>
        <taxon>Cyclophyllidea</taxon>
        <taxon>Mesocestoididae</taxon>
        <taxon>Mesocestoides</taxon>
    </lineage>
</organism>
<name>A0A0R3UDG8_MESCO</name>
<proteinExistence type="predicted"/>
<dbReference type="AlphaFoldDB" id="A0A0R3UDG8"/>
<protein>
    <submittedName>
        <fullName evidence="1">Ammonium transporter</fullName>
    </submittedName>
</protein>
<reference evidence="1" key="1">
    <citation type="submission" date="2017-02" db="UniProtKB">
        <authorList>
            <consortium name="WormBaseParasite"/>
        </authorList>
    </citation>
    <scope>IDENTIFICATION</scope>
</reference>
<sequence>LIAGQLVVTFCTATYAVPIFGLNVFPSWAEGAIKNATVNATTP</sequence>
<evidence type="ECO:0000313" key="1">
    <source>
        <dbReference type="WBParaSite" id="MCOS_0000496601-mRNA-1"/>
    </source>
</evidence>
<dbReference type="WBParaSite" id="MCOS_0000496601-mRNA-1">
    <property type="protein sequence ID" value="MCOS_0000496601-mRNA-1"/>
    <property type="gene ID" value="MCOS_0000496601"/>
</dbReference>